<dbReference type="EMBL" id="JAHRIM010040812">
    <property type="protein sequence ID" value="MEQ2266862.1"/>
    <property type="molecule type" value="Genomic_DNA"/>
</dbReference>
<dbReference type="Proteomes" id="UP001444071">
    <property type="component" value="Unassembled WGS sequence"/>
</dbReference>
<evidence type="ECO:0000256" key="1">
    <source>
        <dbReference type="SAM" id="MobiDB-lite"/>
    </source>
</evidence>
<name>A0ABV0WD10_9TELE</name>
<keyword evidence="3" id="KW-1185">Reference proteome</keyword>
<protein>
    <submittedName>
        <fullName evidence="2">Uncharacterized protein</fullName>
    </submittedName>
</protein>
<accession>A0ABV0WD10</accession>
<sequence length="111" mass="12715">MVMKDEGGCWGLGNSKAQKCFYALLNNPKHLFEVHQTQQNLFFHKHYKVLHNVGHRALQSEAKSTREGTEEQSATGSHNTAHKCSYCTNILHQHQHRHDTVHYIPQHACGD</sequence>
<comment type="caution">
    <text evidence="2">The sequence shown here is derived from an EMBL/GenBank/DDBJ whole genome shotgun (WGS) entry which is preliminary data.</text>
</comment>
<evidence type="ECO:0000313" key="3">
    <source>
        <dbReference type="Proteomes" id="UP001444071"/>
    </source>
</evidence>
<gene>
    <name evidence="2" type="ORF">XENORESO_020110</name>
</gene>
<feature type="region of interest" description="Disordered" evidence="1">
    <location>
        <begin position="59"/>
        <end position="80"/>
    </location>
</feature>
<organism evidence="2 3">
    <name type="scientific">Xenotaenia resolanae</name>
    <dbReference type="NCBI Taxonomy" id="208358"/>
    <lineage>
        <taxon>Eukaryota</taxon>
        <taxon>Metazoa</taxon>
        <taxon>Chordata</taxon>
        <taxon>Craniata</taxon>
        <taxon>Vertebrata</taxon>
        <taxon>Euteleostomi</taxon>
        <taxon>Actinopterygii</taxon>
        <taxon>Neopterygii</taxon>
        <taxon>Teleostei</taxon>
        <taxon>Neoteleostei</taxon>
        <taxon>Acanthomorphata</taxon>
        <taxon>Ovalentaria</taxon>
        <taxon>Atherinomorphae</taxon>
        <taxon>Cyprinodontiformes</taxon>
        <taxon>Goodeidae</taxon>
        <taxon>Xenotaenia</taxon>
    </lineage>
</organism>
<proteinExistence type="predicted"/>
<reference evidence="2 3" key="1">
    <citation type="submission" date="2021-06" db="EMBL/GenBank/DDBJ databases">
        <authorList>
            <person name="Palmer J.M."/>
        </authorList>
    </citation>
    <scope>NUCLEOTIDE SEQUENCE [LARGE SCALE GENOMIC DNA]</scope>
    <source>
        <strain evidence="2 3">XR_2019</strain>
        <tissue evidence="2">Muscle</tissue>
    </source>
</reference>
<evidence type="ECO:0000313" key="2">
    <source>
        <dbReference type="EMBL" id="MEQ2266862.1"/>
    </source>
</evidence>